<dbReference type="STRING" id="237069.SAMN05216498_0787"/>
<gene>
    <name evidence="6" type="ORF">SAMN05216498_0787</name>
</gene>
<dbReference type="Proteomes" id="UP000199334">
    <property type="component" value="Unassembled WGS sequence"/>
</dbReference>
<dbReference type="PANTHER" id="PTHR32089">
    <property type="entry name" value="METHYL-ACCEPTING CHEMOTAXIS PROTEIN MCPB"/>
    <property type="match status" value="1"/>
</dbReference>
<feature type="domain" description="Methyl-accepting transducer" evidence="5">
    <location>
        <begin position="216"/>
        <end position="452"/>
    </location>
</feature>
<organism evidence="6 7">
    <name type="scientific">Tenuibacillus multivorans</name>
    <dbReference type="NCBI Taxonomy" id="237069"/>
    <lineage>
        <taxon>Bacteria</taxon>
        <taxon>Bacillati</taxon>
        <taxon>Bacillota</taxon>
        <taxon>Bacilli</taxon>
        <taxon>Bacillales</taxon>
        <taxon>Bacillaceae</taxon>
        <taxon>Tenuibacillus</taxon>
    </lineage>
</organism>
<dbReference type="OrthoDB" id="2166737at2"/>
<evidence type="ECO:0000313" key="6">
    <source>
        <dbReference type="EMBL" id="SDM84961.1"/>
    </source>
</evidence>
<protein>
    <submittedName>
        <fullName evidence="6">Methyl-accepting chemotaxis protein</fullName>
    </submittedName>
</protein>
<evidence type="ECO:0000256" key="3">
    <source>
        <dbReference type="PROSITE-ProRule" id="PRU00284"/>
    </source>
</evidence>
<reference evidence="6 7" key="1">
    <citation type="submission" date="2016-10" db="EMBL/GenBank/DDBJ databases">
        <authorList>
            <person name="de Groot N.N."/>
        </authorList>
    </citation>
    <scope>NUCLEOTIDE SEQUENCE [LARGE SCALE GENOMIC DNA]</scope>
    <source>
        <strain evidence="6 7">CGMCC 1.3442</strain>
    </source>
</reference>
<keyword evidence="4" id="KW-0812">Transmembrane</keyword>
<dbReference type="Gene3D" id="1.10.287.950">
    <property type="entry name" value="Methyl-accepting chemotaxis protein"/>
    <property type="match status" value="1"/>
</dbReference>
<name>A0A1G9WLC3_9BACI</name>
<evidence type="ECO:0000313" key="7">
    <source>
        <dbReference type="Proteomes" id="UP000199334"/>
    </source>
</evidence>
<dbReference type="CDD" id="cd11386">
    <property type="entry name" value="MCP_signal"/>
    <property type="match status" value="1"/>
</dbReference>
<dbReference type="InterPro" id="IPR004090">
    <property type="entry name" value="Chemotax_Me-accpt_rcpt"/>
</dbReference>
<keyword evidence="1 3" id="KW-0807">Transducer</keyword>
<dbReference type="PANTHER" id="PTHR32089:SF114">
    <property type="entry name" value="METHYL-ACCEPTING CHEMOTAXIS PROTEIN MCPB"/>
    <property type="match status" value="1"/>
</dbReference>
<dbReference type="Pfam" id="PF00015">
    <property type="entry name" value="MCPsignal"/>
    <property type="match status" value="1"/>
</dbReference>
<dbReference type="GO" id="GO:0004888">
    <property type="term" value="F:transmembrane signaling receptor activity"/>
    <property type="evidence" value="ECO:0007669"/>
    <property type="project" value="InterPro"/>
</dbReference>
<dbReference type="GO" id="GO:0016020">
    <property type="term" value="C:membrane"/>
    <property type="evidence" value="ECO:0007669"/>
    <property type="project" value="InterPro"/>
</dbReference>
<evidence type="ECO:0000256" key="4">
    <source>
        <dbReference type="SAM" id="Phobius"/>
    </source>
</evidence>
<feature type="transmembrane region" description="Helical" evidence="4">
    <location>
        <begin position="74"/>
        <end position="93"/>
    </location>
</feature>
<feature type="transmembrane region" description="Helical" evidence="4">
    <location>
        <begin position="120"/>
        <end position="139"/>
    </location>
</feature>
<keyword evidence="7" id="KW-1185">Reference proteome</keyword>
<dbReference type="PRINTS" id="PR00260">
    <property type="entry name" value="CHEMTRNSDUCR"/>
</dbReference>
<dbReference type="GO" id="GO:0006935">
    <property type="term" value="P:chemotaxis"/>
    <property type="evidence" value="ECO:0007669"/>
    <property type="project" value="InterPro"/>
</dbReference>
<accession>A0A1G9WLC3</accession>
<feature type="transmembrane region" description="Helical" evidence="4">
    <location>
        <begin position="99"/>
        <end position="115"/>
    </location>
</feature>
<evidence type="ECO:0000259" key="5">
    <source>
        <dbReference type="PROSITE" id="PS50111"/>
    </source>
</evidence>
<dbReference type="SMART" id="SM00283">
    <property type="entry name" value="MA"/>
    <property type="match status" value="1"/>
</dbReference>
<sequence length="504" mass="55357">MVRGIKNRIVLILSFIVLLVSFLIHVLHRVFNIADLWDHHGAEQISLVTNIFLIVPVILFIMSLILYRMNREHPFLPLFNTLTITFSSVSMIAGGEGMVEYHFSIFMVVAIIGYYESIKLILIMTAIFAVQHLAGVFYISEYVFGTDSYPFSMVMIHALFLIGTSGAIIWQTANKRKLVADLDEKEKKQELLNGIIEKLSHTSEKLIDESGKLKHNYESNQVALKEIVSGIQEISAGAETQKNKTVQSSQAIQDIATGVQNIATTSTEASEVSLNTVQEANDGNDMIQKTVDQMNSINDKVSSSSDTIKLLNSRSREIGEIVELITDISSQTNLLALNAAIEAARAGEHGKGFAVVADEVRQLAEESANSANRITELVQSIQEDTTTSADSMNEAMTSVKDGLRIVQDTGEIFGKIHTSVEGVAEQIKQISSSAKDVSDVSEQSSATIQEMTAFAEEATDNAQNVASSSDEQLESTEFLSTLIATLNEISHELEELVSKTEELK</sequence>
<dbReference type="AlphaFoldDB" id="A0A1G9WLC3"/>
<proteinExistence type="inferred from homology"/>
<feature type="transmembrane region" description="Helical" evidence="4">
    <location>
        <begin position="9"/>
        <end position="27"/>
    </location>
</feature>
<keyword evidence="4" id="KW-0472">Membrane</keyword>
<evidence type="ECO:0000256" key="1">
    <source>
        <dbReference type="ARBA" id="ARBA00023224"/>
    </source>
</evidence>
<dbReference type="PROSITE" id="PS50111">
    <property type="entry name" value="CHEMOTAXIS_TRANSDUC_2"/>
    <property type="match status" value="1"/>
</dbReference>
<dbReference type="RefSeq" id="WP_093855299.1">
    <property type="nucleotide sequence ID" value="NZ_BJVZ01000003.1"/>
</dbReference>
<keyword evidence="4" id="KW-1133">Transmembrane helix</keyword>
<evidence type="ECO:0000256" key="2">
    <source>
        <dbReference type="ARBA" id="ARBA00029447"/>
    </source>
</evidence>
<dbReference type="EMBL" id="FNIG01000001">
    <property type="protein sequence ID" value="SDM84961.1"/>
    <property type="molecule type" value="Genomic_DNA"/>
</dbReference>
<dbReference type="GO" id="GO:0007165">
    <property type="term" value="P:signal transduction"/>
    <property type="evidence" value="ECO:0007669"/>
    <property type="project" value="UniProtKB-KW"/>
</dbReference>
<dbReference type="SUPFAM" id="SSF58104">
    <property type="entry name" value="Methyl-accepting chemotaxis protein (MCP) signaling domain"/>
    <property type="match status" value="1"/>
</dbReference>
<comment type="similarity">
    <text evidence="2">Belongs to the methyl-accepting chemotaxis (MCP) protein family.</text>
</comment>
<dbReference type="InterPro" id="IPR004089">
    <property type="entry name" value="MCPsignal_dom"/>
</dbReference>
<feature type="transmembrane region" description="Helical" evidence="4">
    <location>
        <begin position="47"/>
        <end position="67"/>
    </location>
</feature>
<feature type="transmembrane region" description="Helical" evidence="4">
    <location>
        <begin position="151"/>
        <end position="170"/>
    </location>
</feature>